<comment type="caution">
    <text evidence="2">The sequence shown here is derived from an EMBL/GenBank/DDBJ whole genome shotgun (WGS) entry which is preliminary data.</text>
</comment>
<protein>
    <recommendedName>
        <fullName evidence="4">Phosphate-selective porin O and P</fullName>
    </recommendedName>
</protein>
<gene>
    <name evidence="2" type="ORF">P9H32_06060</name>
</gene>
<feature type="chain" id="PRO_5046040633" description="Phosphate-selective porin O and P" evidence="1">
    <location>
        <begin position="26"/>
        <end position="415"/>
    </location>
</feature>
<evidence type="ECO:0008006" key="4">
    <source>
        <dbReference type="Google" id="ProtNLM"/>
    </source>
</evidence>
<dbReference type="RefSeq" id="WP_322607987.1">
    <property type="nucleotide sequence ID" value="NZ_JARVCO010000007.1"/>
</dbReference>
<evidence type="ECO:0000313" key="2">
    <source>
        <dbReference type="EMBL" id="MDZ8118189.1"/>
    </source>
</evidence>
<keyword evidence="1" id="KW-0732">Signal</keyword>
<organism evidence="2 3">
    <name type="scientific">Pontiella agarivorans</name>
    <dbReference type="NCBI Taxonomy" id="3038953"/>
    <lineage>
        <taxon>Bacteria</taxon>
        <taxon>Pseudomonadati</taxon>
        <taxon>Kiritimatiellota</taxon>
        <taxon>Kiritimatiellia</taxon>
        <taxon>Kiritimatiellales</taxon>
        <taxon>Pontiellaceae</taxon>
        <taxon>Pontiella</taxon>
    </lineage>
</organism>
<reference evidence="2 3" key="1">
    <citation type="journal article" date="2024" name="Appl. Environ. Microbiol.">
        <title>Pontiella agarivorans sp. nov., a novel marine anaerobic bacterium capable of degrading macroalgal polysaccharides and fixing nitrogen.</title>
        <authorList>
            <person name="Liu N."/>
            <person name="Kivenson V."/>
            <person name="Peng X."/>
            <person name="Cui Z."/>
            <person name="Lankiewicz T.S."/>
            <person name="Gosselin K.M."/>
            <person name="English C.J."/>
            <person name="Blair E.M."/>
            <person name="O'Malley M.A."/>
            <person name="Valentine D.L."/>
        </authorList>
    </citation>
    <scope>NUCLEOTIDE SEQUENCE [LARGE SCALE GENOMIC DNA]</scope>
    <source>
        <strain evidence="2 3">NLcol2</strain>
    </source>
</reference>
<name>A0ABU5MVD4_9BACT</name>
<evidence type="ECO:0000256" key="1">
    <source>
        <dbReference type="SAM" id="SignalP"/>
    </source>
</evidence>
<dbReference type="EMBL" id="JARVCO010000007">
    <property type="protein sequence ID" value="MDZ8118189.1"/>
    <property type="molecule type" value="Genomic_DNA"/>
</dbReference>
<accession>A0ABU5MVD4</accession>
<evidence type="ECO:0000313" key="3">
    <source>
        <dbReference type="Proteomes" id="UP001290861"/>
    </source>
</evidence>
<dbReference type="Proteomes" id="UP001290861">
    <property type="component" value="Unassembled WGS sequence"/>
</dbReference>
<proteinExistence type="predicted"/>
<feature type="signal peptide" evidence="1">
    <location>
        <begin position="1"/>
        <end position="25"/>
    </location>
</feature>
<keyword evidence="3" id="KW-1185">Reference proteome</keyword>
<sequence>MRFSATGYTKSITAFIFMGAFSASAGIPVGEVVDDVTGVDIGTLSVGGAIRANYVYGSSYGDSAGPSRGDHGGDMELDVFRINVDWQKDDWLGKLEYRWYNGYNMIHTGWLGYNLGEAAQLQVGINRAPFGVGPYGASQSWFFDMNYYAGLSDDMDLGIKYSRTLGDLRFDLAYYLMPEPNGNGATDDSARYSYDILDTVDSDAPGNPTAAHGTYKERNQFNGRVMYSILSNSIPTEVGVSLQVGQLAANNASAAEDTWAYAAAVHSSTTYGAWKLMMQLTHYDYGADFNDPSASDDLITMGAYDYAAPVASSGTIPSATLGYTWTVGRYDWIDSITLFGEASAILKKGEDDAGDGLNDSYMNSIGAVIATGGWYTYIEYAHANGNYFIGPDGDFGANTSDKWEGRFNINLGYYF</sequence>